<evidence type="ECO:0000259" key="9">
    <source>
        <dbReference type="PROSITE" id="PS50929"/>
    </source>
</evidence>
<comment type="subcellular location">
    <subcellularLocation>
        <location evidence="1">Cell membrane</location>
        <topology evidence="1">Multi-pass membrane protein</topology>
    </subcellularLocation>
</comment>
<proteinExistence type="predicted"/>
<dbReference type="InterPro" id="IPR017871">
    <property type="entry name" value="ABC_transporter-like_CS"/>
</dbReference>
<dbReference type="InterPro" id="IPR003593">
    <property type="entry name" value="AAA+_ATPase"/>
</dbReference>
<evidence type="ECO:0000256" key="1">
    <source>
        <dbReference type="ARBA" id="ARBA00004651"/>
    </source>
</evidence>
<dbReference type="InterPro" id="IPR011527">
    <property type="entry name" value="ABC1_TM_dom"/>
</dbReference>
<keyword evidence="11" id="KW-1185">Reference proteome</keyword>
<feature type="transmembrane region" description="Helical" evidence="7">
    <location>
        <begin position="24"/>
        <end position="49"/>
    </location>
</feature>
<feature type="transmembrane region" description="Helical" evidence="7">
    <location>
        <begin position="61"/>
        <end position="79"/>
    </location>
</feature>
<dbReference type="InterPro" id="IPR027417">
    <property type="entry name" value="P-loop_NTPase"/>
</dbReference>
<keyword evidence="6 7" id="KW-0472">Membrane</keyword>
<dbReference type="RefSeq" id="WP_205122095.1">
    <property type="nucleotide sequence ID" value="NZ_JAFBCM010000001.1"/>
</dbReference>
<dbReference type="Pfam" id="PF00005">
    <property type="entry name" value="ABC_tran"/>
    <property type="match status" value="1"/>
</dbReference>
<dbReference type="InterPro" id="IPR003439">
    <property type="entry name" value="ABC_transporter-like_ATP-bd"/>
</dbReference>
<dbReference type="PANTHER" id="PTHR24221">
    <property type="entry name" value="ATP-BINDING CASSETTE SUB-FAMILY B"/>
    <property type="match status" value="1"/>
</dbReference>
<protein>
    <submittedName>
        <fullName evidence="10">ABC transporter ATP-binding protein</fullName>
    </submittedName>
</protein>
<feature type="domain" description="ABC transmembrane type-1" evidence="9">
    <location>
        <begin position="25"/>
        <end position="310"/>
    </location>
</feature>
<dbReference type="SUPFAM" id="SSF52540">
    <property type="entry name" value="P-loop containing nucleoside triphosphate hydrolases"/>
    <property type="match status" value="1"/>
</dbReference>
<sequence>MSEVSEVSESAALRLVLAPVRSQLAAAIVAAALGGVLGVVGFTFLALSLRALLQTPDDRGAMVWLLVAALAATLVRFALRAWSFRISHLASYELEELLRSDLTEHLARLPLGEVQRLGSGAVKKIVQDDVRALHGLVADATPLAGVAIATPVAATVVMFATDWRLTLAALAAVPLTMFTMWLAARDHPEQRRRYDSANEAVNAAVVEFAQGMPVVRTFDDGSTTFSRFQWRVSDFTKAIDEWNATSRTPALLTRTFIAPLPTLLAILIVGSLLVGQGTLDVAQLLVFLVIGTSVVEGVTPLMWLNHYVAESRAAAVRIASLLAIPPMLEPLHPQPPVDASITFRGVRFGYGSGAVALDSIDLDIPAGTVCALVGPSGSGKSTITRLVARFWDVAAGSVRVGGVDVREIDSQELLRHLALVFQEPFLASDTVAANIRLARPTATDAEVQAAAKAARVHDFVVHELPLGYETVVGERGGRLSGGQRQRIALARAILADAPIVVLDEATAFADPENEALIQDAVAELASGKTVLVIAHRLASVVGADQIAVLDRGRIVERGKHPELLAAGGLYARMWRHAERAQDWQLGGRR</sequence>
<dbReference type="PROSITE" id="PS00211">
    <property type="entry name" value="ABC_TRANSPORTER_1"/>
    <property type="match status" value="1"/>
</dbReference>
<accession>A0ABV7Y793</accession>
<evidence type="ECO:0000313" key="11">
    <source>
        <dbReference type="Proteomes" id="UP001595699"/>
    </source>
</evidence>
<dbReference type="EMBL" id="JBHRZH010000001">
    <property type="protein sequence ID" value="MFC3759525.1"/>
    <property type="molecule type" value="Genomic_DNA"/>
</dbReference>
<dbReference type="GO" id="GO:0005524">
    <property type="term" value="F:ATP binding"/>
    <property type="evidence" value="ECO:0007669"/>
    <property type="project" value="UniProtKB-KW"/>
</dbReference>
<keyword evidence="2 7" id="KW-0812">Transmembrane</keyword>
<keyword evidence="5 7" id="KW-1133">Transmembrane helix</keyword>
<evidence type="ECO:0000259" key="8">
    <source>
        <dbReference type="PROSITE" id="PS50893"/>
    </source>
</evidence>
<feature type="transmembrane region" description="Helical" evidence="7">
    <location>
        <begin position="165"/>
        <end position="184"/>
    </location>
</feature>
<feature type="transmembrane region" description="Helical" evidence="7">
    <location>
        <begin position="256"/>
        <end position="275"/>
    </location>
</feature>
<dbReference type="Pfam" id="PF00664">
    <property type="entry name" value="ABC_membrane"/>
    <property type="match status" value="1"/>
</dbReference>
<dbReference type="Proteomes" id="UP001595699">
    <property type="component" value="Unassembled WGS sequence"/>
</dbReference>
<dbReference type="PROSITE" id="PS50893">
    <property type="entry name" value="ABC_TRANSPORTER_2"/>
    <property type="match status" value="1"/>
</dbReference>
<feature type="domain" description="ABC transporter" evidence="8">
    <location>
        <begin position="341"/>
        <end position="576"/>
    </location>
</feature>
<evidence type="ECO:0000256" key="3">
    <source>
        <dbReference type="ARBA" id="ARBA00022741"/>
    </source>
</evidence>
<evidence type="ECO:0000256" key="4">
    <source>
        <dbReference type="ARBA" id="ARBA00022840"/>
    </source>
</evidence>
<evidence type="ECO:0000313" key="10">
    <source>
        <dbReference type="EMBL" id="MFC3759525.1"/>
    </source>
</evidence>
<feature type="transmembrane region" description="Helical" evidence="7">
    <location>
        <begin position="281"/>
        <end position="304"/>
    </location>
</feature>
<dbReference type="InterPro" id="IPR039421">
    <property type="entry name" value="Type_1_exporter"/>
</dbReference>
<evidence type="ECO:0000256" key="6">
    <source>
        <dbReference type="ARBA" id="ARBA00023136"/>
    </source>
</evidence>
<feature type="transmembrane region" description="Helical" evidence="7">
    <location>
        <begin position="140"/>
        <end position="159"/>
    </location>
</feature>
<dbReference type="PANTHER" id="PTHR24221:SF654">
    <property type="entry name" value="ATP-BINDING CASSETTE SUB-FAMILY B MEMBER 6"/>
    <property type="match status" value="1"/>
</dbReference>
<dbReference type="PROSITE" id="PS50929">
    <property type="entry name" value="ABC_TM1F"/>
    <property type="match status" value="1"/>
</dbReference>
<evidence type="ECO:0000256" key="7">
    <source>
        <dbReference type="SAM" id="Phobius"/>
    </source>
</evidence>
<dbReference type="Gene3D" id="3.40.50.300">
    <property type="entry name" value="P-loop containing nucleotide triphosphate hydrolases"/>
    <property type="match status" value="1"/>
</dbReference>
<dbReference type="CDD" id="cd07346">
    <property type="entry name" value="ABC_6TM_exporters"/>
    <property type="match status" value="1"/>
</dbReference>
<name>A0ABV7Y793_9ACTN</name>
<gene>
    <name evidence="10" type="ORF">ACFOUW_01620</name>
</gene>
<comment type="caution">
    <text evidence="10">The sequence shown here is derived from an EMBL/GenBank/DDBJ whole genome shotgun (WGS) entry which is preliminary data.</text>
</comment>
<keyword evidence="4 10" id="KW-0067">ATP-binding</keyword>
<dbReference type="InterPro" id="IPR036640">
    <property type="entry name" value="ABC1_TM_sf"/>
</dbReference>
<dbReference type="SMART" id="SM00382">
    <property type="entry name" value="AAA"/>
    <property type="match status" value="1"/>
</dbReference>
<dbReference type="Gene3D" id="1.20.1560.10">
    <property type="entry name" value="ABC transporter type 1, transmembrane domain"/>
    <property type="match status" value="1"/>
</dbReference>
<reference evidence="11" key="1">
    <citation type="journal article" date="2019" name="Int. J. Syst. Evol. Microbiol.">
        <title>The Global Catalogue of Microorganisms (GCM) 10K type strain sequencing project: providing services to taxonomists for standard genome sequencing and annotation.</title>
        <authorList>
            <consortium name="The Broad Institute Genomics Platform"/>
            <consortium name="The Broad Institute Genome Sequencing Center for Infectious Disease"/>
            <person name="Wu L."/>
            <person name="Ma J."/>
        </authorList>
    </citation>
    <scope>NUCLEOTIDE SEQUENCE [LARGE SCALE GENOMIC DNA]</scope>
    <source>
        <strain evidence="11">CGMCC 4.7241</strain>
    </source>
</reference>
<keyword evidence="3" id="KW-0547">Nucleotide-binding</keyword>
<organism evidence="10 11">
    <name type="scientific">Tenggerimyces flavus</name>
    <dbReference type="NCBI Taxonomy" id="1708749"/>
    <lineage>
        <taxon>Bacteria</taxon>
        <taxon>Bacillati</taxon>
        <taxon>Actinomycetota</taxon>
        <taxon>Actinomycetes</taxon>
        <taxon>Propionibacteriales</taxon>
        <taxon>Nocardioidaceae</taxon>
        <taxon>Tenggerimyces</taxon>
    </lineage>
</organism>
<evidence type="ECO:0000256" key="2">
    <source>
        <dbReference type="ARBA" id="ARBA00022692"/>
    </source>
</evidence>
<dbReference type="SUPFAM" id="SSF90123">
    <property type="entry name" value="ABC transporter transmembrane region"/>
    <property type="match status" value="1"/>
</dbReference>
<evidence type="ECO:0000256" key="5">
    <source>
        <dbReference type="ARBA" id="ARBA00022989"/>
    </source>
</evidence>